<dbReference type="InterPro" id="IPR025524">
    <property type="entry name" value="DUF4412"/>
</dbReference>
<gene>
    <name evidence="3" type="ORF">ACFOSU_09170</name>
</gene>
<comment type="caution">
    <text evidence="3">The sequence shown here is derived from an EMBL/GenBank/DDBJ whole genome shotgun (WGS) entry which is preliminary data.</text>
</comment>
<dbReference type="EMBL" id="JBHRSS010000003">
    <property type="protein sequence ID" value="MFC3104062.1"/>
    <property type="molecule type" value="Genomic_DNA"/>
</dbReference>
<dbReference type="Proteomes" id="UP001595462">
    <property type="component" value="Unassembled WGS sequence"/>
</dbReference>
<dbReference type="RefSeq" id="WP_380688682.1">
    <property type="nucleotide sequence ID" value="NZ_JBHRSS010000003.1"/>
</dbReference>
<feature type="domain" description="DUF4412" evidence="2">
    <location>
        <begin position="100"/>
        <end position="244"/>
    </location>
</feature>
<evidence type="ECO:0000313" key="3">
    <source>
        <dbReference type="EMBL" id="MFC3104062.1"/>
    </source>
</evidence>
<dbReference type="Pfam" id="PF14371">
    <property type="entry name" value="DUF4412"/>
    <property type="match status" value="1"/>
</dbReference>
<evidence type="ECO:0000313" key="4">
    <source>
        <dbReference type="Proteomes" id="UP001595462"/>
    </source>
</evidence>
<keyword evidence="1" id="KW-0732">Signal</keyword>
<sequence>MNRIALHAAALALVLGFASAAQAASDDTTLVYQGANGRFTVDIRPGEVRIDDASDQWQLYEQNEATIFSVNPADRTYTRLDKSVAGNIRSRVDSLRAQVENKVQQLPENQRATARAALIQSMPALDSSEHKVGLDRTGQTDTVAGVNCSVVQVVRDGKPAESLCVASAEDLDISEKSFDSVQAMFTLMQTMLAGTGFEAAGLPYLSLSGMPLRFTDTNTGEKRQLTRISHDTIPESHFTIPDSYIETSITIDGG</sequence>
<evidence type="ECO:0000256" key="1">
    <source>
        <dbReference type="SAM" id="SignalP"/>
    </source>
</evidence>
<feature type="signal peptide" evidence="1">
    <location>
        <begin position="1"/>
        <end position="23"/>
    </location>
</feature>
<organism evidence="3 4">
    <name type="scientific">Salinisphaera aquimarina</name>
    <dbReference type="NCBI Taxonomy" id="2094031"/>
    <lineage>
        <taxon>Bacteria</taxon>
        <taxon>Pseudomonadati</taxon>
        <taxon>Pseudomonadota</taxon>
        <taxon>Gammaproteobacteria</taxon>
        <taxon>Salinisphaerales</taxon>
        <taxon>Salinisphaeraceae</taxon>
        <taxon>Salinisphaera</taxon>
    </lineage>
</organism>
<protein>
    <submittedName>
        <fullName evidence="3">DUF4412 domain-containing protein</fullName>
    </submittedName>
</protein>
<name>A0ABV7EMU4_9GAMM</name>
<evidence type="ECO:0000259" key="2">
    <source>
        <dbReference type="Pfam" id="PF14371"/>
    </source>
</evidence>
<reference evidence="4" key="1">
    <citation type="journal article" date="2019" name="Int. J. Syst. Evol. Microbiol.">
        <title>The Global Catalogue of Microorganisms (GCM) 10K type strain sequencing project: providing services to taxonomists for standard genome sequencing and annotation.</title>
        <authorList>
            <consortium name="The Broad Institute Genomics Platform"/>
            <consortium name="The Broad Institute Genome Sequencing Center for Infectious Disease"/>
            <person name="Wu L."/>
            <person name="Ma J."/>
        </authorList>
    </citation>
    <scope>NUCLEOTIDE SEQUENCE [LARGE SCALE GENOMIC DNA]</scope>
    <source>
        <strain evidence="4">KCTC 52640</strain>
    </source>
</reference>
<feature type="chain" id="PRO_5045258540" evidence="1">
    <location>
        <begin position="24"/>
        <end position="254"/>
    </location>
</feature>
<accession>A0ABV7EMU4</accession>
<proteinExistence type="predicted"/>
<keyword evidence="4" id="KW-1185">Reference proteome</keyword>